<dbReference type="AlphaFoldDB" id="A0A6C0AUS3"/>
<organism evidence="2">
    <name type="scientific">viral metagenome</name>
    <dbReference type="NCBI Taxonomy" id="1070528"/>
    <lineage>
        <taxon>unclassified sequences</taxon>
        <taxon>metagenomes</taxon>
        <taxon>organismal metagenomes</taxon>
    </lineage>
</organism>
<accession>A0A6C0AUS3</accession>
<protein>
    <submittedName>
        <fullName evidence="2">Uncharacterized protein</fullName>
    </submittedName>
</protein>
<feature type="region of interest" description="Disordered" evidence="1">
    <location>
        <begin position="1"/>
        <end position="20"/>
    </location>
</feature>
<proteinExistence type="predicted"/>
<sequence>MATTPPDAPRAHRGAVDGVDSDVREDVLRRVYAAVARAPVAHDAAATAPPSSEPQPEDVAALRDVVERAQHRAQAASSAVTRASTELEALRGGADGTYSHPIRVSAVVARQCAHCLDGVVEEQLSAVRRAAERVARSSAAWLRRLQQVHASEMQDMRAYAAELQDRATQLYDTEDGAGAGGAAPPSGDAASVAALPGASQHAAGVYAQFLLAMRNTQADHVATARDAAKQVESQVLDAQAHAVQTACDVTEQAARDLRGDVRAAAQRVMTHMAAAQSSGAATYAHVDVAAAWRRMMYAAGAVSDAMLRLRGMFEAEFALTVVRAPPSPR</sequence>
<evidence type="ECO:0000256" key="1">
    <source>
        <dbReference type="SAM" id="MobiDB-lite"/>
    </source>
</evidence>
<name>A0A6C0AUS3_9ZZZZ</name>
<evidence type="ECO:0000313" key="2">
    <source>
        <dbReference type="EMBL" id="QHS82975.1"/>
    </source>
</evidence>
<dbReference type="EMBL" id="MN740864">
    <property type="protein sequence ID" value="QHS82975.1"/>
    <property type="molecule type" value="Genomic_DNA"/>
</dbReference>
<reference evidence="2" key="1">
    <citation type="journal article" date="2020" name="Nature">
        <title>Giant virus diversity and host interactions through global metagenomics.</title>
        <authorList>
            <person name="Schulz F."/>
            <person name="Roux S."/>
            <person name="Paez-Espino D."/>
            <person name="Jungbluth S."/>
            <person name="Walsh D.A."/>
            <person name="Denef V.J."/>
            <person name="McMahon K.D."/>
            <person name="Konstantinidis K.T."/>
            <person name="Eloe-Fadrosh E.A."/>
            <person name="Kyrpides N.C."/>
            <person name="Woyke T."/>
        </authorList>
    </citation>
    <scope>NUCLEOTIDE SEQUENCE</scope>
    <source>
        <strain evidence="2">GVMAG-S-1103017-74</strain>
    </source>
</reference>